<comment type="caution">
    <text evidence="1">The sequence shown here is derived from an EMBL/GenBank/DDBJ whole genome shotgun (WGS) entry which is preliminary data.</text>
</comment>
<sequence length="59" mass="7018">MDFTFDKLSSCDIKEEKMDCEELKPMDSGLIPWYIARKIPQDEKLFAYIISVFRKLVIE</sequence>
<proteinExistence type="predicted"/>
<feature type="non-terminal residue" evidence="1">
    <location>
        <position position="59"/>
    </location>
</feature>
<dbReference type="Proteomes" id="UP001381693">
    <property type="component" value="Unassembled WGS sequence"/>
</dbReference>
<organism evidence="1 2">
    <name type="scientific">Halocaridina rubra</name>
    <name type="common">Hawaiian red shrimp</name>
    <dbReference type="NCBI Taxonomy" id="373956"/>
    <lineage>
        <taxon>Eukaryota</taxon>
        <taxon>Metazoa</taxon>
        <taxon>Ecdysozoa</taxon>
        <taxon>Arthropoda</taxon>
        <taxon>Crustacea</taxon>
        <taxon>Multicrustacea</taxon>
        <taxon>Malacostraca</taxon>
        <taxon>Eumalacostraca</taxon>
        <taxon>Eucarida</taxon>
        <taxon>Decapoda</taxon>
        <taxon>Pleocyemata</taxon>
        <taxon>Caridea</taxon>
        <taxon>Atyoidea</taxon>
        <taxon>Atyidae</taxon>
        <taxon>Halocaridina</taxon>
    </lineage>
</organism>
<reference evidence="1 2" key="1">
    <citation type="submission" date="2023-11" db="EMBL/GenBank/DDBJ databases">
        <title>Halocaridina rubra genome assembly.</title>
        <authorList>
            <person name="Smith C."/>
        </authorList>
    </citation>
    <scope>NUCLEOTIDE SEQUENCE [LARGE SCALE GENOMIC DNA]</scope>
    <source>
        <strain evidence="1">EP-1</strain>
        <tissue evidence="1">Whole</tissue>
    </source>
</reference>
<keyword evidence="2" id="KW-1185">Reference proteome</keyword>
<accession>A0AAN8XHM7</accession>
<dbReference type="EMBL" id="JAXCGZ010007827">
    <property type="protein sequence ID" value="KAK7078454.1"/>
    <property type="molecule type" value="Genomic_DNA"/>
</dbReference>
<gene>
    <name evidence="1" type="ORF">SK128_023369</name>
</gene>
<name>A0AAN8XHM7_HALRR</name>
<evidence type="ECO:0000313" key="2">
    <source>
        <dbReference type="Proteomes" id="UP001381693"/>
    </source>
</evidence>
<evidence type="ECO:0000313" key="1">
    <source>
        <dbReference type="EMBL" id="KAK7078454.1"/>
    </source>
</evidence>
<dbReference type="AlphaFoldDB" id="A0AAN8XHM7"/>
<protein>
    <submittedName>
        <fullName evidence="1">Uncharacterized protein</fullName>
    </submittedName>
</protein>